<dbReference type="GO" id="GO:0006002">
    <property type="term" value="P:fructose 6-phosphate metabolic process"/>
    <property type="evidence" value="ECO:0007669"/>
    <property type="project" value="UniProtKB-UniRule"/>
</dbReference>
<keyword evidence="7 15" id="KW-0808">Transferase</keyword>
<dbReference type="GO" id="GO:0016208">
    <property type="term" value="F:AMP binding"/>
    <property type="evidence" value="ECO:0007669"/>
    <property type="project" value="TreeGrafter"/>
</dbReference>
<dbReference type="GO" id="GO:0070095">
    <property type="term" value="F:fructose-6-phosphate binding"/>
    <property type="evidence" value="ECO:0007669"/>
    <property type="project" value="TreeGrafter"/>
</dbReference>
<dbReference type="GO" id="GO:0061621">
    <property type="term" value="P:canonical glycolysis"/>
    <property type="evidence" value="ECO:0007669"/>
    <property type="project" value="TreeGrafter"/>
</dbReference>
<evidence type="ECO:0000313" key="18">
    <source>
        <dbReference type="Proteomes" id="UP000463470"/>
    </source>
</evidence>
<dbReference type="Pfam" id="PF00365">
    <property type="entry name" value="PFK"/>
    <property type="match status" value="1"/>
</dbReference>
<feature type="binding site" evidence="15">
    <location>
        <begin position="103"/>
        <end position="106"/>
    </location>
    <ligand>
        <name>ATP</name>
        <dbReference type="ChEBI" id="CHEBI:30616"/>
    </ligand>
</feature>
<comment type="cofactor">
    <cofactor evidence="1 15">
        <name>Mg(2+)</name>
        <dbReference type="ChEBI" id="CHEBI:18420"/>
    </cofactor>
</comment>
<evidence type="ECO:0000256" key="5">
    <source>
        <dbReference type="ARBA" id="ARBA00022490"/>
    </source>
</evidence>
<feature type="binding site" description="in other chain" evidence="15">
    <location>
        <begin position="250"/>
        <end position="253"/>
    </location>
    <ligand>
        <name>substrate</name>
        <note>ligand shared between dimeric partners</note>
    </ligand>
</feature>
<dbReference type="InterPro" id="IPR015912">
    <property type="entry name" value="Phosphofructokinase_CS"/>
</dbReference>
<keyword evidence="13 15" id="KW-0324">Glycolysis</keyword>
<comment type="pathway">
    <text evidence="4 15">Carbohydrate degradation; glycolysis; D-glyceraldehyde 3-phosphate and glycerone phosphate from D-glucose: step 3/4.</text>
</comment>
<feature type="binding site" description="in other chain" evidence="15">
    <location>
        <begin position="126"/>
        <end position="128"/>
    </location>
    <ligand>
        <name>substrate</name>
        <note>ligand shared between dimeric partners</note>
    </ligand>
</feature>
<feature type="binding site" description="in other chain" evidence="15">
    <location>
        <position position="155"/>
    </location>
    <ligand>
        <name>ADP</name>
        <dbReference type="ChEBI" id="CHEBI:456216"/>
        <note>allosteric activator; ligand shared between dimeric partners</note>
    </ligand>
</feature>
<accession>A0A845L5C0</accession>
<name>A0A845L5C0_9FIRM</name>
<dbReference type="InterPro" id="IPR012003">
    <property type="entry name" value="ATP_PFK_prok-type"/>
</dbReference>
<evidence type="ECO:0000256" key="9">
    <source>
        <dbReference type="ARBA" id="ARBA00022741"/>
    </source>
</evidence>
<evidence type="ECO:0000256" key="15">
    <source>
        <dbReference type="HAMAP-Rule" id="MF_00339"/>
    </source>
</evidence>
<dbReference type="HAMAP" id="MF_00339">
    <property type="entry name" value="Phosphofructokinase_I_B1"/>
    <property type="match status" value="1"/>
</dbReference>
<dbReference type="OrthoDB" id="9802503at2"/>
<evidence type="ECO:0000256" key="12">
    <source>
        <dbReference type="ARBA" id="ARBA00022842"/>
    </source>
</evidence>
<keyword evidence="5 15" id="KW-0963">Cytoplasm</keyword>
<dbReference type="GO" id="GO:0048029">
    <property type="term" value="F:monosaccharide binding"/>
    <property type="evidence" value="ECO:0007669"/>
    <property type="project" value="TreeGrafter"/>
</dbReference>
<dbReference type="Gene3D" id="3.40.50.450">
    <property type="match status" value="1"/>
</dbReference>
<protein>
    <recommendedName>
        <fullName evidence="15">ATP-dependent 6-phosphofructokinase</fullName>
        <shortName evidence="15">ATP-PFK</shortName>
        <shortName evidence="15">Phosphofructokinase</shortName>
        <ecNumber evidence="15">2.7.1.11</ecNumber>
    </recommendedName>
    <alternativeName>
        <fullName evidence="15">Phosphohexokinase</fullName>
    </alternativeName>
</protein>
<comment type="catalytic activity">
    <reaction evidence="14 15">
        <text>beta-D-fructose 6-phosphate + ATP = beta-D-fructose 1,6-bisphosphate + ADP + H(+)</text>
        <dbReference type="Rhea" id="RHEA:16109"/>
        <dbReference type="ChEBI" id="CHEBI:15378"/>
        <dbReference type="ChEBI" id="CHEBI:30616"/>
        <dbReference type="ChEBI" id="CHEBI:32966"/>
        <dbReference type="ChEBI" id="CHEBI:57634"/>
        <dbReference type="ChEBI" id="CHEBI:456216"/>
        <dbReference type="EC" id="2.7.1.11"/>
    </reaction>
</comment>
<evidence type="ECO:0000256" key="3">
    <source>
        <dbReference type="ARBA" id="ARBA00004496"/>
    </source>
</evidence>
<feature type="binding site" evidence="15">
    <location>
        <begin position="73"/>
        <end position="74"/>
    </location>
    <ligand>
        <name>ATP</name>
        <dbReference type="ChEBI" id="CHEBI:30616"/>
    </ligand>
</feature>
<dbReference type="PRINTS" id="PR00476">
    <property type="entry name" value="PHFRCTKINASE"/>
</dbReference>
<evidence type="ECO:0000256" key="2">
    <source>
        <dbReference type="ARBA" id="ARBA00002659"/>
    </source>
</evidence>
<reference evidence="17 18" key="1">
    <citation type="submission" date="2020-01" db="EMBL/GenBank/DDBJ databases">
        <title>Whole-genome sequence of Heliobacterium undosum DSM 13378.</title>
        <authorList>
            <person name="Kyndt J.A."/>
            <person name="Meyer T.E."/>
        </authorList>
    </citation>
    <scope>NUCLEOTIDE SEQUENCE [LARGE SCALE GENOMIC DNA]</scope>
    <source>
        <strain evidence="17 18">DSM 13378</strain>
    </source>
</reference>
<feature type="binding site" evidence="15">
    <location>
        <position position="104"/>
    </location>
    <ligand>
        <name>Mg(2+)</name>
        <dbReference type="ChEBI" id="CHEBI:18420"/>
        <note>catalytic</note>
    </ligand>
</feature>
<dbReference type="PANTHER" id="PTHR13697">
    <property type="entry name" value="PHOSPHOFRUCTOKINASE"/>
    <property type="match status" value="1"/>
</dbReference>
<feature type="binding site" evidence="15">
    <location>
        <position position="163"/>
    </location>
    <ligand>
        <name>substrate</name>
        <note>ligand shared between dimeric partners</note>
    </ligand>
</feature>
<feature type="domain" description="Phosphofructokinase" evidence="16">
    <location>
        <begin position="5"/>
        <end position="276"/>
    </location>
</feature>
<dbReference type="RefSeq" id="WP_161259430.1">
    <property type="nucleotide sequence ID" value="NZ_WXEY01000021.1"/>
</dbReference>
<feature type="binding site" evidence="15">
    <location>
        <position position="244"/>
    </location>
    <ligand>
        <name>substrate</name>
        <note>ligand shared between dimeric partners</note>
    </ligand>
</feature>
<proteinExistence type="inferred from homology"/>
<evidence type="ECO:0000256" key="7">
    <source>
        <dbReference type="ARBA" id="ARBA00022679"/>
    </source>
</evidence>
<evidence type="ECO:0000256" key="14">
    <source>
        <dbReference type="ARBA" id="ARBA00048070"/>
    </source>
</evidence>
<comment type="similarity">
    <text evidence="15">Belongs to the phosphofructokinase type A (PFKA) family. ATP-dependent PFK group I subfamily. Prokaryotic clade 'B1' sub-subfamily.</text>
</comment>
<dbReference type="GO" id="GO:0030388">
    <property type="term" value="P:fructose 1,6-bisphosphate metabolic process"/>
    <property type="evidence" value="ECO:0007669"/>
    <property type="project" value="TreeGrafter"/>
</dbReference>
<dbReference type="Gene3D" id="3.40.50.460">
    <property type="entry name" value="Phosphofructokinase domain"/>
    <property type="match status" value="1"/>
</dbReference>
<keyword evidence="8 15" id="KW-0479">Metal-binding</keyword>
<evidence type="ECO:0000256" key="1">
    <source>
        <dbReference type="ARBA" id="ARBA00001946"/>
    </source>
</evidence>
<dbReference type="GO" id="GO:0046872">
    <property type="term" value="F:metal ion binding"/>
    <property type="evidence" value="ECO:0007669"/>
    <property type="project" value="UniProtKB-KW"/>
</dbReference>
<feature type="binding site" description="in other chain" evidence="15">
    <location>
        <begin position="170"/>
        <end position="172"/>
    </location>
    <ligand>
        <name>substrate</name>
        <note>ligand shared between dimeric partners</note>
    </ligand>
</feature>
<dbReference type="InterPro" id="IPR022953">
    <property type="entry name" value="ATP_PFK"/>
</dbReference>
<dbReference type="SUPFAM" id="SSF53784">
    <property type="entry name" value="Phosphofructokinase"/>
    <property type="match status" value="1"/>
</dbReference>
<keyword evidence="9 15" id="KW-0547">Nucleotide-binding</keyword>
<feature type="binding site" description="in other chain" evidence="15">
    <location>
        <begin position="214"/>
        <end position="216"/>
    </location>
    <ligand>
        <name>ADP</name>
        <dbReference type="ChEBI" id="CHEBI:456216"/>
        <note>allosteric activator; ligand shared between dimeric partners</note>
    </ligand>
</feature>
<comment type="function">
    <text evidence="2 15">Catalyzes the phosphorylation of D-fructose 6-phosphate to fructose 1,6-bisphosphate by ATP, the first committing step of glycolysis.</text>
</comment>
<dbReference type="EMBL" id="WXEY01000021">
    <property type="protein sequence ID" value="MZP30906.1"/>
    <property type="molecule type" value="Genomic_DNA"/>
</dbReference>
<evidence type="ECO:0000256" key="11">
    <source>
        <dbReference type="ARBA" id="ARBA00022840"/>
    </source>
</evidence>
<dbReference type="EC" id="2.7.1.11" evidence="15"/>
<dbReference type="GO" id="GO:0042802">
    <property type="term" value="F:identical protein binding"/>
    <property type="evidence" value="ECO:0007669"/>
    <property type="project" value="TreeGrafter"/>
</dbReference>
<evidence type="ECO:0000259" key="16">
    <source>
        <dbReference type="Pfam" id="PF00365"/>
    </source>
</evidence>
<keyword evidence="12 15" id="KW-0460">Magnesium</keyword>
<feature type="binding site" description="in other chain" evidence="15">
    <location>
        <position position="212"/>
    </location>
    <ligand>
        <name>ADP</name>
        <dbReference type="ChEBI" id="CHEBI:456216"/>
        <note>allosteric activator; ligand shared between dimeric partners</note>
    </ligand>
</feature>
<comment type="subunit">
    <text evidence="15">Homotetramer.</text>
</comment>
<comment type="caution">
    <text evidence="17">The sequence shown here is derived from an EMBL/GenBank/DDBJ whole genome shotgun (WGS) entry which is preliminary data.</text>
</comment>
<dbReference type="NCBIfam" id="NF002872">
    <property type="entry name" value="PRK03202.1"/>
    <property type="match status" value="1"/>
</dbReference>
<dbReference type="GO" id="GO:0003872">
    <property type="term" value="F:6-phosphofructokinase activity"/>
    <property type="evidence" value="ECO:0007669"/>
    <property type="project" value="UniProtKB-UniRule"/>
</dbReference>
<feature type="binding site" evidence="15">
    <location>
        <position position="12"/>
    </location>
    <ligand>
        <name>ATP</name>
        <dbReference type="ChEBI" id="CHEBI:30616"/>
    </ligand>
</feature>
<gene>
    <name evidence="15 17" type="primary">pfkA</name>
    <name evidence="17" type="ORF">GTO91_14400</name>
</gene>
<dbReference type="InterPro" id="IPR012828">
    <property type="entry name" value="PFKA_ATP_prok"/>
</dbReference>
<feature type="binding site" description="in other chain" evidence="15">
    <location>
        <position position="223"/>
    </location>
    <ligand>
        <name>substrate</name>
        <note>ligand shared between dimeric partners</note>
    </ligand>
</feature>
<feature type="binding site" description="in other chain" evidence="15">
    <location>
        <begin position="186"/>
        <end position="188"/>
    </location>
    <ligand>
        <name>ADP</name>
        <dbReference type="ChEBI" id="CHEBI:456216"/>
        <note>allosteric activator; ligand shared between dimeric partners</note>
    </ligand>
</feature>
<dbReference type="Proteomes" id="UP000463470">
    <property type="component" value="Unassembled WGS sequence"/>
</dbReference>
<evidence type="ECO:0000256" key="10">
    <source>
        <dbReference type="ARBA" id="ARBA00022777"/>
    </source>
</evidence>
<feature type="active site" description="Proton acceptor" evidence="15">
    <location>
        <position position="128"/>
    </location>
</feature>
<dbReference type="FunFam" id="3.40.50.450:FF:000001">
    <property type="entry name" value="ATP-dependent 6-phosphofructokinase"/>
    <property type="match status" value="1"/>
</dbReference>
<evidence type="ECO:0000256" key="13">
    <source>
        <dbReference type="ARBA" id="ARBA00023152"/>
    </source>
</evidence>
<feature type="binding site" evidence="15">
    <location>
        <begin position="22"/>
        <end position="26"/>
    </location>
    <ligand>
        <name>ADP</name>
        <dbReference type="ChEBI" id="CHEBI:456216"/>
        <note>allosteric activator; ligand shared between dimeric partners</note>
    </ligand>
</feature>
<dbReference type="FunFam" id="3.40.50.460:FF:000002">
    <property type="entry name" value="ATP-dependent 6-phosphofructokinase"/>
    <property type="match status" value="1"/>
</dbReference>
<dbReference type="InterPro" id="IPR035966">
    <property type="entry name" value="PKF_sf"/>
</dbReference>
<keyword evidence="6 15" id="KW-0021">Allosteric enzyme</keyword>
<dbReference type="InterPro" id="IPR000023">
    <property type="entry name" value="Phosphofructokinase_dom"/>
</dbReference>
<keyword evidence="10 15" id="KW-0418">Kinase</keyword>
<dbReference type="PIRSF" id="PIRSF000532">
    <property type="entry name" value="ATP_PFK_prok"/>
    <property type="match status" value="1"/>
</dbReference>
<dbReference type="NCBIfam" id="TIGR02482">
    <property type="entry name" value="PFKA_ATP"/>
    <property type="match status" value="1"/>
</dbReference>
<evidence type="ECO:0000256" key="8">
    <source>
        <dbReference type="ARBA" id="ARBA00022723"/>
    </source>
</evidence>
<comment type="caution">
    <text evidence="15">Lacks conserved residue(s) required for the propagation of feature annotation.</text>
</comment>
<organism evidence="17 18">
    <name type="scientific">Heliomicrobium undosum</name>
    <dbReference type="NCBI Taxonomy" id="121734"/>
    <lineage>
        <taxon>Bacteria</taxon>
        <taxon>Bacillati</taxon>
        <taxon>Bacillota</taxon>
        <taxon>Clostridia</taxon>
        <taxon>Eubacteriales</taxon>
        <taxon>Heliobacteriaceae</taxon>
        <taxon>Heliomicrobium</taxon>
    </lineage>
</organism>
<evidence type="ECO:0000256" key="6">
    <source>
        <dbReference type="ARBA" id="ARBA00022533"/>
    </source>
</evidence>
<comment type="subcellular location">
    <subcellularLocation>
        <location evidence="3 15">Cytoplasm</location>
    </subcellularLocation>
</comment>
<sequence>MVQHIGVLTSGGDAPGMNACVRAVVRMAIYRGIKVSGILRGFAGLLTGEMRPLDVGSVGDIIHRGGTMLRTARSKEFFEPKNQALAATKLKDAGIDALIVIGGDGSFRGAQALMRHGIRIVGIPGTIDNDIPGTDYTIGFDTAVNTVLDAINKIRDTATSHDRTNVIEVMGRRAGHIALLAGLGGGAESILVPEVPFDLDDVCARLLRGHDRGKLHSIILVAEGAGSAVEIGKRIEEKTGLETRVTILGHIQRGGNPTATDRIWASRMGAQAVEALLRGQSNIMLGVRKGELVEENLDKALTERNGLDEELYRLAGVLSI</sequence>
<comment type="activity regulation">
    <text evidence="15">Allosterically activated by ADP and other diphosphonucleosides, and allosterically inhibited by phosphoenolpyruvate.</text>
</comment>
<dbReference type="GO" id="GO:0005945">
    <property type="term" value="C:6-phosphofructokinase complex"/>
    <property type="evidence" value="ECO:0007669"/>
    <property type="project" value="TreeGrafter"/>
</dbReference>
<dbReference type="UniPathway" id="UPA00109">
    <property type="reaction ID" value="UER00182"/>
</dbReference>
<dbReference type="PANTHER" id="PTHR13697:SF4">
    <property type="entry name" value="ATP-DEPENDENT 6-PHOSPHOFRUCTOKINASE"/>
    <property type="match status" value="1"/>
</dbReference>
<keyword evidence="18" id="KW-1185">Reference proteome</keyword>
<keyword evidence="11 15" id="KW-0067">ATP-binding</keyword>
<evidence type="ECO:0000313" key="17">
    <source>
        <dbReference type="EMBL" id="MZP30906.1"/>
    </source>
</evidence>
<dbReference type="GO" id="GO:0005524">
    <property type="term" value="F:ATP binding"/>
    <property type="evidence" value="ECO:0007669"/>
    <property type="project" value="UniProtKB-UniRule"/>
</dbReference>
<dbReference type="PROSITE" id="PS00433">
    <property type="entry name" value="PHOSPHOFRUCTOKINASE"/>
    <property type="match status" value="1"/>
</dbReference>
<dbReference type="AlphaFoldDB" id="A0A845L5C0"/>
<evidence type="ECO:0000256" key="4">
    <source>
        <dbReference type="ARBA" id="ARBA00004679"/>
    </source>
</evidence>